<name>A0A6P1SWP8_9RHOB</name>
<gene>
    <name evidence="1" type="ORF">GO499_07735</name>
</gene>
<sequence length="240" mass="26820">MFWRRSLVSEEIADWVTDRFGWLVTTLGPATFFEHTKLVLPTRSFFATGSGSDEATASAIFDEVRTHMGVNHWPVRLVPLGTVGEDFGAATYETSQIAGTFYTPEDGPAVITYRPGLMRTPKAFIGTLAHELAHYILAPHVHHAPGGEEEHELLTDLTVIYAGMGVIDIQGARDVGWQGYLRSDTRAYALATFLRLKDVDPDVAMPFLDTYLQRRLKRALAQRDERADELVLLKGMRNRG</sequence>
<evidence type="ECO:0000313" key="1">
    <source>
        <dbReference type="EMBL" id="QHQ35094.1"/>
    </source>
</evidence>
<proteinExistence type="predicted"/>
<dbReference type="KEGG" id="amaq:GO499_07735"/>
<evidence type="ECO:0000313" key="2">
    <source>
        <dbReference type="Proteomes" id="UP000464495"/>
    </source>
</evidence>
<dbReference type="EMBL" id="CP046620">
    <property type="protein sequence ID" value="QHQ35094.1"/>
    <property type="molecule type" value="Genomic_DNA"/>
</dbReference>
<dbReference type="RefSeq" id="WP_161861659.1">
    <property type="nucleotide sequence ID" value="NZ_CP046620.1"/>
</dbReference>
<dbReference type="AlphaFoldDB" id="A0A6P1SWP8"/>
<dbReference type="Proteomes" id="UP000464495">
    <property type="component" value="Chromosome"/>
</dbReference>
<keyword evidence="2" id="KW-1185">Reference proteome</keyword>
<protein>
    <submittedName>
        <fullName evidence="1">Uncharacterized protein</fullName>
    </submittedName>
</protein>
<organism evidence="1 2">
    <name type="scientific">Algicella marina</name>
    <dbReference type="NCBI Taxonomy" id="2683284"/>
    <lineage>
        <taxon>Bacteria</taxon>
        <taxon>Pseudomonadati</taxon>
        <taxon>Pseudomonadota</taxon>
        <taxon>Alphaproteobacteria</taxon>
        <taxon>Rhodobacterales</taxon>
        <taxon>Paracoccaceae</taxon>
        <taxon>Algicella</taxon>
    </lineage>
</organism>
<accession>A0A6P1SWP8</accession>
<reference evidence="1 2" key="1">
    <citation type="submission" date="2019-12" db="EMBL/GenBank/DDBJ databases">
        <title>Complete genome sequence of Algicella marina strain 9Alg 56(T) isolated from the red alga Tichocarpus crinitus.</title>
        <authorList>
            <person name="Kim S.-G."/>
            <person name="Nedashkovskaya O.I."/>
        </authorList>
    </citation>
    <scope>NUCLEOTIDE SEQUENCE [LARGE SCALE GENOMIC DNA]</scope>
    <source>
        <strain evidence="1 2">9Alg 56</strain>
    </source>
</reference>